<keyword evidence="4" id="KW-0158">Chromosome</keyword>
<protein>
    <recommendedName>
        <fullName evidence="10">Condensin complex subunit 1</fullName>
    </recommendedName>
</protein>
<dbReference type="PANTHER" id="PTHR14222:SF2">
    <property type="entry name" value="CONDENSIN COMPLEX SUBUNIT 1"/>
    <property type="match status" value="1"/>
</dbReference>
<keyword evidence="6 10" id="KW-0498">Mitosis</keyword>
<evidence type="ECO:0000256" key="11">
    <source>
        <dbReference type="SAM" id="MobiDB-lite"/>
    </source>
</evidence>
<feature type="domain" description="Condensin complex subunit 1 C-terminal" evidence="12">
    <location>
        <begin position="928"/>
        <end position="1087"/>
    </location>
</feature>
<dbReference type="PIRSF" id="PIRSF017127">
    <property type="entry name" value="Condensin_D2"/>
    <property type="match status" value="1"/>
</dbReference>
<keyword evidence="5 10" id="KW-0132">Cell division</keyword>
<dbReference type="Gene3D" id="1.25.10.10">
    <property type="entry name" value="Leucine-rich Repeat Variant"/>
    <property type="match status" value="1"/>
</dbReference>
<keyword evidence="9 10" id="KW-0131">Cell cycle</keyword>
<dbReference type="PANTHER" id="PTHR14222">
    <property type="entry name" value="CONDENSIN"/>
    <property type="match status" value="1"/>
</dbReference>
<evidence type="ECO:0000256" key="2">
    <source>
        <dbReference type="ARBA" id="ARBA00004286"/>
    </source>
</evidence>
<feature type="domain" description="Condensin complex subunit 1 N-terminal" evidence="13">
    <location>
        <begin position="66"/>
        <end position="216"/>
    </location>
</feature>
<dbReference type="InterPro" id="IPR007673">
    <property type="entry name" value="Condensin_cplx_su1"/>
</dbReference>
<evidence type="ECO:0000256" key="3">
    <source>
        <dbReference type="ARBA" id="ARBA00009606"/>
    </source>
</evidence>
<dbReference type="AlphaFoldDB" id="A0A4P9ZCY2"/>
<dbReference type="GO" id="GO:0000796">
    <property type="term" value="C:condensin complex"/>
    <property type="evidence" value="ECO:0007669"/>
    <property type="project" value="TreeGrafter"/>
</dbReference>
<dbReference type="GO" id="GO:0007076">
    <property type="term" value="P:mitotic chromosome condensation"/>
    <property type="evidence" value="ECO:0007669"/>
    <property type="project" value="InterPro"/>
</dbReference>
<evidence type="ECO:0000256" key="1">
    <source>
        <dbReference type="ARBA" id="ARBA00004123"/>
    </source>
</evidence>
<dbReference type="Proteomes" id="UP000268321">
    <property type="component" value="Unassembled WGS sequence"/>
</dbReference>
<evidence type="ECO:0000256" key="4">
    <source>
        <dbReference type="ARBA" id="ARBA00022454"/>
    </source>
</evidence>
<dbReference type="InterPro" id="IPR026971">
    <property type="entry name" value="CND1/NCAPD3"/>
</dbReference>
<reference evidence="15" key="1">
    <citation type="journal article" date="2018" name="Nat. Microbiol.">
        <title>Leveraging single-cell genomics to expand the fungal tree of life.</title>
        <authorList>
            <person name="Ahrendt S.R."/>
            <person name="Quandt C.A."/>
            <person name="Ciobanu D."/>
            <person name="Clum A."/>
            <person name="Salamov A."/>
            <person name="Andreopoulos B."/>
            <person name="Cheng J.F."/>
            <person name="Woyke T."/>
            <person name="Pelin A."/>
            <person name="Henrissat B."/>
            <person name="Reynolds N.K."/>
            <person name="Benny G.L."/>
            <person name="Smith M.E."/>
            <person name="James T.Y."/>
            <person name="Grigoriev I.V."/>
        </authorList>
    </citation>
    <scope>NUCLEOTIDE SEQUENCE [LARGE SCALE GENOMIC DNA]</scope>
    <source>
        <strain evidence="15">Baker2002</strain>
    </source>
</reference>
<name>A0A4P9ZCY2_9ASCO</name>
<dbReference type="GO" id="GO:0042393">
    <property type="term" value="F:histone binding"/>
    <property type="evidence" value="ECO:0007669"/>
    <property type="project" value="TreeGrafter"/>
</dbReference>
<comment type="function">
    <text evidence="10">Regulatory subunit of the condensin complex, a complex required for conversion of interphase chromatin into mitotic-like condense chromosomes. The condensin complex probably introduces positive supercoils into relaxed DNA in the presence of type I topoisomerases and converts nicked DNA into positive knotted forms in the presence of type II topoisomerases.</text>
</comment>
<dbReference type="EMBL" id="ML004452">
    <property type="protein sequence ID" value="RKP30774.1"/>
    <property type="molecule type" value="Genomic_DNA"/>
</dbReference>
<dbReference type="GO" id="GO:0000779">
    <property type="term" value="C:condensed chromosome, centromeric region"/>
    <property type="evidence" value="ECO:0007669"/>
    <property type="project" value="TreeGrafter"/>
</dbReference>
<proteinExistence type="inferred from homology"/>
<comment type="similarity">
    <text evidence="3 10">Belongs to the CND1 (condensin subunit 1) family.</text>
</comment>
<gene>
    <name evidence="14" type="ORF">METBISCDRAFT_15552</name>
</gene>
<feature type="region of interest" description="Disordered" evidence="11">
    <location>
        <begin position="440"/>
        <end position="477"/>
    </location>
</feature>
<sequence>MEFSLSTFYNVFDTEKTHDFDVLDAERRLESFTAAVALTPELVLQNLELFDEVVEMAHAFPVLASSHCKQLTYLVCLALAAVSGQCKNAIENCEYADSAVALKLQLERYGYLVFVVLSHLAKEDFPVSAQRQRQNSDKWRSNSAQVEEVLTALVAVLRVPLARVFVTTPERNLFLDMFVRTVFHLVEVPDRMKNATTRTLMFRVVAGAVVDHQLGATVQSCVVQALTYYVHLPPYMAELLHVLDSRHDHSQLAEELLHELSSMEFNTNDANGPKAVSEFLVRLLELSPRLVLKQMSTTAQLLDNSNYTLRCSVVETCGNIVADILRAKEADHAQNTSAQVDGLLGLIQDRFLDKNPYVRTKAIQAMVKVFSLSARMPQRRHAVMLLAVRSLQDRTTLVRRNAMKLMYKLLLAHPFSAAHGSQLVEAVWQRRLDDVNAEIDGHSEDESGSQSGESGDERDNGAAVDSPVGSDSPAMDVDPEADLAQQASEKALLVKAKLTQQYYIDALSFIRAAQRGAEVASRLLFSKNRNEVLESMDYLVLADTHGIANAAAGIRKMLHLVWMKGQSDEGKSISAHLIDCYKDLFLTAPANATMAQSAALVARNLIGLTIDASVADLVSLEKLLCMMYDAHLINVEVLKALWHIYSRAGDDRPDASPLLMHGAIIVLGMLLLANRSIVHMGVDALLRVGLGAVGQSDMVLCRHTCAALLKIVPTGPAPPGAHRFGQQEDAVRSLREVLLSRSESAEWYGAAEQCIAALFRLAPRPEETFSEILSAKAVQVFQNIPAGREQIIGLLQLLFTVGHVAVKCIEYLEQLETQFKKKKHDGEKKEKAPDDNELEMIGGTSEDDFTDAVVYIKERELLYGENAILARFGPMVQAVCADSAAYSNTTLQRSAVLCLAKLMCVSSKFCGENLALLINIMEKSPDPVIRCNCVLGLGDMAVCFNNLVDENTDFLYRRLTDENIMVQRTCLMTVTFLILAGQVKVKGQLSAMAKCLENVDQGISDMCRLFFTELATKDNAIYNGFIDIFSGLSNDETLADDARKRIIKFLVGFIEKEKHQKQLSEKLLVRLMKMQSEREWNDVAYVLTTIPYKSDAITQALEMGYTMVSARE</sequence>
<keyword evidence="7 10" id="KW-0226">DNA condensation</keyword>
<keyword evidence="8" id="KW-0539">Nucleus</keyword>
<evidence type="ECO:0000256" key="10">
    <source>
        <dbReference type="PIRNR" id="PIRNR017127"/>
    </source>
</evidence>
<keyword evidence="15" id="KW-1185">Reference proteome</keyword>
<dbReference type="GO" id="GO:0005634">
    <property type="term" value="C:nucleus"/>
    <property type="evidence" value="ECO:0007669"/>
    <property type="project" value="UniProtKB-SubCell"/>
</dbReference>
<evidence type="ECO:0000313" key="15">
    <source>
        <dbReference type="Proteomes" id="UP000268321"/>
    </source>
</evidence>
<dbReference type="Pfam" id="PF12922">
    <property type="entry name" value="Cnd1_N"/>
    <property type="match status" value="1"/>
</dbReference>
<dbReference type="FunFam" id="1.25.10.10:FF:000272">
    <property type="entry name" value="Condensin complex subunit 1"/>
    <property type="match status" value="1"/>
</dbReference>
<evidence type="ECO:0000259" key="12">
    <source>
        <dbReference type="Pfam" id="PF12717"/>
    </source>
</evidence>
<dbReference type="OrthoDB" id="436262at2759"/>
<evidence type="ECO:0000256" key="5">
    <source>
        <dbReference type="ARBA" id="ARBA00022618"/>
    </source>
</evidence>
<evidence type="ECO:0000313" key="14">
    <source>
        <dbReference type="EMBL" id="RKP30774.1"/>
    </source>
</evidence>
<evidence type="ECO:0000256" key="6">
    <source>
        <dbReference type="ARBA" id="ARBA00022776"/>
    </source>
</evidence>
<comment type="subcellular location">
    <subcellularLocation>
        <location evidence="2">Chromosome</location>
    </subcellularLocation>
    <subcellularLocation>
        <location evidence="1">Nucleus</location>
    </subcellularLocation>
</comment>
<accession>A0A4P9ZCY2</accession>
<feature type="region of interest" description="Disordered" evidence="11">
    <location>
        <begin position="822"/>
        <end position="841"/>
    </location>
</feature>
<dbReference type="InterPro" id="IPR011989">
    <property type="entry name" value="ARM-like"/>
</dbReference>
<evidence type="ECO:0000259" key="13">
    <source>
        <dbReference type="Pfam" id="PF12922"/>
    </source>
</evidence>
<dbReference type="Pfam" id="PF12717">
    <property type="entry name" value="Cnd1"/>
    <property type="match status" value="1"/>
</dbReference>
<feature type="compositionally biased region" description="Basic and acidic residues" evidence="11">
    <location>
        <begin position="824"/>
        <end position="834"/>
    </location>
</feature>
<dbReference type="InterPro" id="IPR016024">
    <property type="entry name" value="ARM-type_fold"/>
</dbReference>
<evidence type="ECO:0000256" key="8">
    <source>
        <dbReference type="ARBA" id="ARBA00023242"/>
    </source>
</evidence>
<dbReference type="InterPro" id="IPR032682">
    <property type="entry name" value="Cnd1_C"/>
</dbReference>
<evidence type="ECO:0000256" key="9">
    <source>
        <dbReference type="ARBA" id="ARBA00023306"/>
    </source>
</evidence>
<dbReference type="GO" id="GO:0010032">
    <property type="term" value="P:meiotic chromosome condensation"/>
    <property type="evidence" value="ECO:0007669"/>
    <property type="project" value="TreeGrafter"/>
</dbReference>
<dbReference type="InterPro" id="IPR024324">
    <property type="entry name" value="Condensin_cplx_su1_N"/>
</dbReference>
<dbReference type="SUPFAM" id="SSF48371">
    <property type="entry name" value="ARM repeat"/>
    <property type="match status" value="1"/>
</dbReference>
<dbReference type="GO" id="GO:0051301">
    <property type="term" value="P:cell division"/>
    <property type="evidence" value="ECO:0007669"/>
    <property type="project" value="UniProtKB-KW"/>
</dbReference>
<organism evidence="14 15">
    <name type="scientific">Metschnikowia bicuspidata</name>
    <dbReference type="NCBI Taxonomy" id="27322"/>
    <lineage>
        <taxon>Eukaryota</taxon>
        <taxon>Fungi</taxon>
        <taxon>Dikarya</taxon>
        <taxon>Ascomycota</taxon>
        <taxon>Saccharomycotina</taxon>
        <taxon>Pichiomycetes</taxon>
        <taxon>Metschnikowiaceae</taxon>
        <taxon>Metschnikowia</taxon>
    </lineage>
</organism>
<evidence type="ECO:0000256" key="7">
    <source>
        <dbReference type="ARBA" id="ARBA00023067"/>
    </source>
</evidence>